<evidence type="ECO:0000313" key="2">
    <source>
        <dbReference type="EMBL" id="EXJ86184.1"/>
    </source>
</evidence>
<gene>
    <name evidence="2" type="ORF">A1O1_06554</name>
</gene>
<dbReference type="AlphaFoldDB" id="W9YV75"/>
<dbReference type="OrthoDB" id="5295627at2759"/>
<dbReference type="STRING" id="1182541.W9YV75"/>
<dbReference type="RefSeq" id="XP_007725622.1">
    <property type="nucleotide sequence ID" value="XM_007727432.1"/>
</dbReference>
<sequence>MSTHLPLDETQNKLPTLRHLISDGSFWTLPEVPLLQTIQREFPSELQRLKNATFLRDPTVPRPTQDKSMSESLYSQDYAEINRTLVGILALRWLWNDDYQTFIGTRTQGPRSIILKRSSFDWIRDIFLNGLQSANDIYTLITSMVINDLGKDPGLATDYARVTGIDISHLNHDMVLYRVAKSDVEVEVDVEAGAGAGAGAGVEVEVGGGGGLIPALHKSRLTPSHRELLLAGIKLGSEFNFGQLAQAENAPASLAGLLELRRHDRNHDHARPNGDNNSTGGGNVIDQALSFEMRFMEQILDLAGSAGHEDCTCAKKMTEPVFQSYRNVYDVADAIIGWPQQQPESDREAGNQDQQKQSEKEKDRRKETQKITSLSLRQAYDIILTRKLQLLHDAGYCRPFDITCPRDRAIMRLFCLGNTTDGDTADVFFVAFAEYVSRETRRMLTYGLNLDGGVDEPAVQPTYFPAMLTKALRNTEIGNENGTDTALAPDAGTDTGTGTPQQNNSKIKTVAAMLRYLARCLVVDQAVLEKLPKGVTVIERDVRGIADVVESEAFRRDPDVLDEQAIPGGQVANMALEDQVQV</sequence>
<evidence type="ECO:0000256" key="1">
    <source>
        <dbReference type="SAM" id="MobiDB-lite"/>
    </source>
</evidence>
<dbReference type="Proteomes" id="UP000019484">
    <property type="component" value="Unassembled WGS sequence"/>
</dbReference>
<reference evidence="2 3" key="1">
    <citation type="submission" date="2013-03" db="EMBL/GenBank/DDBJ databases">
        <title>The Genome Sequence of Capronia coronata CBS 617.96.</title>
        <authorList>
            <consortium name="The Broad Institute Genomics Platform"/>
            <person name="Cuomo C."/>
            <person name="de Hoog S."/>
            <person name="Gorbushina A."/>
            <person name="Walker B."/>
            <person name="Young S.K."/>
            <person name="Zeng Q."/>
            <person name="Gargeya S."/>
            <person name="Fitzgerald M."/>
            <person name="Haas B."/>
            <person name="Abouelleil A."/>
            <person name="Allen A.W."/>
            <person name="Alvarado L."/>
            <person name="Arachchi H.M."/>
            <person name="Berlin A.M."/>
            <person name="Chapman S.B."/>
            <person name="Gainer-Dewar J."/>
            <person name="Goldberg J."/>
            <person name="Griggs A."/>
            <person name="Gujja S."/>
            <person name="Hansen M."/>
            <person name="Howarth C."/>
            <person name="Imamovic A."/>
            <person name="Ireland A."/>
            <person name="Larimer J."/>
            <person name="McCowan C."/>
            <person name="Murphy C."/>
            <person name="Pearson M."/>
            <person name="Poon T.W."/>
            <person name="Priest M."/>
            <person name="Roberts A."/>
            <person name="Saif S."/>
            <person name="Shea T."/>
            <person name="Sisk P."/>
            <person name="Sykes S."/>
            <person name="Wortman J."/>
            <person name="Nusbaum C."/>
            <person name="Birren B."/>
        </authorList>
    </citation>
    <scope>NUCLEOTIDE SEQUENCE [LARGE SCALE GENOMIC DNA]</scope>
    <source>
        <strain evidence="2 3">CBS 617.96</strain>
    </source>
</reference>
<dbReference type="eggNOG" id="ENOG502SN3J">
    <property type="taxonomic scope" value="Eukaryota"/>
</dbReference>
<proteinExistence type="predicted"/>
<feature type="region of interest" description="Disordered" evidence="1">
    <location>
        <begin position="341"/>
        <end position="370"/>
    </location>
</feature>
<dbReference type="HOGENOM" id="CLU_046299_0_0_1"/>
<name>W9YV75_9EURO</name>
<feature type="region of interest" description="Disordered" evidence="1">
    <location>
        <begin position="478"/>
        <end position="503"/>
    </location>
</feature>
<feature type="compositionally biased region" description="Low complexity" evidence="1">
    <location>
        <begin position="482"/>
        <end position="500"/>
    </location>
</feature>
<evidence type="ECO:0000313" key="3">
    <source>
        <dbReference type="Proteomes" id="UP000019484"/>
    </source>
</evidence>
<organism evidence="2 3">
    <name type="scientific">Capronia coronata CBS 617.96</name>
    <dbReference type="NCBI Taxonomy" id="1182541"/>
    <lineage>
        <taxon>Eukaryota</taxon>
        <taxon>Fungi</taxon>
        <taxon>Dikarya</taxon>
        <taxon>Ascomycota</taxon>
        <taxon>Pezizomycotina</taxon>
        <taxon>Eurotiomycetes</taxon>
        <taxon>Chaetothyriomycetidae</taxon>
        <taxon>Chaetothyriales</taxon>
        <taxon>Herpotrichiellaceae</taxon>
        <taxon>Capronia</taxon>
    </lineage>
</organism>
<comment type="caution">
    <text evidence="2">The sequence shown here is derived from an EMBL/GenBank/DDBJ whole genome shotgun (WGS) entry which is preliminary data.</text>
</comment>
<dbReference type="GeneID" id="19161421"/>
<feature type="compositionally biased region" description="Basic and acidic residues" evidence="1">
    <location>
        <begin position="344"/>
        <end position="369"/>
    </location>
</feature>
<accession>W9YV75</accession>
<dbReference type="Pfam" id="PF20717">
    <property type="entry name" value="DUF6829"/>
    <property type="match status" value="5"/>
</dbReference>
<keyword evidence="3" id="KW-1185">Reference proteome</keyword>
<dbReference type="InterPro" id="IPR049232">
    <property type="entry name" value="DUF6829"/>
</dbReference>
<protein>
    <submittedName>
        <fullName evidence="2">Uncharacterized protein</fullName>
    </submittedName>
</protein>
<dbReference type="EMBL" id="AMWN01000005">
    <property type="protein sequence ID" value="EXJ86184.1"/>
    <property type="molecule type" value="Genomic_DNA"/>
</dbReference>